<evidence type="ECO:0000313" key="2">
    <source>
        <dbReference type="EMBL" id="KAG2422220.1"/>
    </source>
</evidence>
<dbReference type="EMBL" id="JAEHOC010000141">
    <property type="protein sequence ID" value="KAG2422220.1"/>
    <property type="molecule type" value="Genomic_DNA"/>
</dbReference>
<gene>
    <name evidence="2" type="ORF">HXX76_016200</name>
</gene>
<feature type="chain" id="PRO_5032940718" evidence="1">
    <location>
        <begin position="37"/>
        <end position="137"/>
    </location>
</feature>
<accession>A0A835SKB8</accession>
<name>A0A835SKB8_CHLIN</name>
<evidence type="ECO:0000256" key="1">
    <source>
        <dbReference type="SAM" id="SignalP"/>
    </source>
</evidence>
<organism evidence="2 3">
    <name type="scientific">Chlamydomonas incerta</name>
    <dbReference type="NCBI Taxonomy" id="51695"/>
    <lineage>
        <taxon>Eukaryota</taxon>
        <taxon>Viridiplantae</taxon>
        <taxon>Chlorophyta</taxon>
        <taxon>core chlorophytes</taxon>
        <taxon>Chlorophyceae</taxon>
        <taxon>CS clade</taxon>
        <taxon>Chlamydomonadales</taxon>
        <taxon>Chlamydomonadaceae</taxon>
        <taxon>Chlamydomonas</taxon>
    </lineage>
</organism>
<comment type="caution">
    <text evidence="2">The sequence shown here is derived from an EMBL/GenBank/DDBJ whole genome shotgun (WGS) entry which is preliminary data.</text>
</comment>
<proteinExistence type="predicted"/>
<keyword evidence="1" id="KW-0732">Signal</keyword>
<evidence type="ECO:0000313" key="3">
    <source>
        <dbReference type="Proteomes" id="UP000650467"/>
    </source>
</evidence>
<dbReference type="Proteomes" id="UP000650467">
    <property type="component" value="Unassembled WGS sequence"/>
</dbReference>
<keyword evidence="3" id="KW-1185">Reference proteome</keyword>
<sequence>MTHSSTSTRNRNSSSRGLAALCVVSVLLITVQGAIAGALCLADKCYDRHAACDDSTGSVDCGTCARGFEPADYVSNPDSSALAPRACVPSNSVNICTKAPYLTPRIWITCRARDSDGCHNGFKWDGPSQVGVCSSHA</sequence>
<dbReference type="AlphaFoldDB" id="A0A835SKB8"/>
<protein>
    <submittedName>
        <fullName evidence="2">Uncharacterized protein</fullName>
    </submittedName>
</protein>
<feature type="signal peptide" evidence="1">
    <location>
        <begin position="1"/>
        <end position="36"/>
    </location>
</feature>
<reference evidence="2" key="1">
    <citation type="journal article" date="2020" name="bioRxiv">
        <title>Comparative genomics of Chlamydomonas.</title>
        <authorList>
            <person name="Craig R.J."/>
            <person name="Hasan A.R."/>
            <person name="Ness R.W."/>
            <person name="Keightley P.D."/>
        </authorList>
    </citation>
    <scope>NUCLEOTIDE SEQUENCE</scope>
    <source>
        <strain evidence="2">SAG 7.73</strain>
    </source>
</reference>